<keyword evidence="1" id="KW-0472">Membrane</keyword>
<accession>A0ABN3DQP2</accession>
<keyword evidence="1" id="KW-1133">Transmembrane helix</keyword>
<keyword evidence="3" id="KW-1185">Reference proteome</keyword>
<protein>
    <submittedName>
        <fullName evidence="2">Uncharacterized protein</fullName>
    </submittedName>
</protein>
<gene>
    <name evidence="2" type="ORF">GCM10009851_23540</name>
</gene>
<dbReference type="RefSeq" id="WP_259479818.1">
    <property type="nucleotide sequence ID" value="NZ_BAAAQY010000006.1"/>
</dbReference>
<dbReference type="EMBL" id="BAAAQY010000006">
    <property type="protein sequence ID" value="GAA2237756.1"/>
    <property type="molecule type" value="Genomic_DNA"/>
</dbReference>
<sequence>MSRGVPEKRTAQKVAATGVLAVVHGVLLWVVLPLAFVSWFVVVPFIVRRSRSLPQYLGWVDVNVIAALQRIIPAAGTKRIAFVSLRDISTVAHRAELPWDVDLW</sequence>
<evidence type="ECO:0000256" key="1">
    <source>
        <dbReference type="SAM" id="Phobius"/>
    </source>
</evidence>
<name>A0ABN3DQP2_9MICO</name>
<keyword evidence="1" id="KW-0812">Transmembrane</keyword>
<reference evidence="2 3" key="1">
    <citation type="journal article" date="2019" name="Int. J. Syst. Evol. Microbiol.">
        <title>The Global Catalogue of Microorganisms (GCM) 10K type strain sequencing project: providing services to taxonomists for standard genome sequencing and annotation.</title>
        <authorList>
            <consortium name="The Broad Institute Genomics Platform"/>
            <consortium name="The Broad Institute Genome Sequencing Center for Infectious Disease"/>
            <person name="Wu L."/>
            <person name="Ma J."/>
        </authorList>
    </citation>
    <scope>NUCLEOTIDE SEQUENCE [LARGE SCALE GENOMIC DNA]</scope>
    <source>
        <strain evidence="2 3">JCM 16117</strain>
    </source>
</reference>
<dbReference type="Proteomes" id="UP001500929">
    <property type="component" value="Unassembled WGS sequence"/>
</dbReference>
<evidence type="ECO:0000313" key="3">
    <source>
        <dbReference type="Proteomes" id="UP001500929"/>
    </source>
</evidence>
<comment type="caution">
    <text evidence="2">The sequence shown here is derived from an EMBL/GenBank/DDBJ whole genome shotgun (WGS) entry which is preliminary data.</text>
</comment>
<organism evidence="2 3">
    <name type="scientific">Herbiconiux moechotypicola</name>
    <dbReference type="NCBI Taxonomy" id="637393"/>
    <lineage>
        <taxon>Bacteria</taxon>
        <taxon>Bacillati</taxon>
        <taxon>Actinomycetota</taxon>
        <taxon>Actinomycetes</taxon>
        <taxon>Micrococcales</taxon>
        <taxon>Microbacteriaceae</taxon>
        <taxon>Herbiconiux</taxon>
    </lineage>
</organism>
<evidence type="ECO:0000313" key="2">
    <source>
        <dbReference type="EMBL" id="GAA2237756.1"/>
    </source>
</evidence>
<proteinExistence type="predicted"/>
<feature type="transmembrane region" description="Helical" evidence="1">
    <location>
        <begin position="26"/>
        <end position="47"/>
    </location>
</feature>